<dbReference type="SUPFAM" id="SSF48498">
    <property type="entry name" value="Tetracyclin repressor-like, C-terminal domain"/>
    <property type="match status" value="1"/>
</dbReference>
<dbReference type="PROSITE" id="PS50977">
    <property type="entry name" value="HTH_TETR_2"/>
    <property type="match status" value="1"/>
</dbReference>
<dbReference type="RefSeq" id="WP_160675989.1">
    <property type="nucleotide sequence ID" value="NZ_WTYN01000002.1"/>
</dbReference>
<evidence type="ECO:0000259" key="5">
    <source>
        <dbReference type="PROSITE" id="PS50977"/>
    </source>
</evidence>
<name>A0A844YJ87_9SPHN</name>
<evidence type="ECO:0000256" key="2">
    <source>
        <dbReference type="ARBA" id="ARBA00023125"/>
    </source>
</evidence>
<evidence type="ECO:0000313" key="6">
    <source>
        <dbReference type="EMBL" id="MXO63565.1"/>
    </source>
</evidence>
<keyword evidence="3" id="KW-0804">Transcription</keyword>
<dbReference type="InterPro" id="IPR009057">
    <property type="entry name" value="Homeodomain-like_sf"/>
</dbReference>
<dbReference type="InterPro" id="IPR001647">
    <property type="entry name" value="HTH_TetR"/>
</dbReference>
<evidence type="ECO:0000256" key="1">
    <source>
        <dbReference type="ARBA" id="ARBA00023015"/>
    </source>
</evidence>
<accession>A0A844YJ87</accession>
<dbReference type="Pfam" id="PF00440">
    <property type="entry name" value="TetR_N"/>
    <property type="match status" value="1"/>
</dbReference>
<sequence>MSDTYANLLDLAESESCARGFTAVSYGDLATLAGIRKASIHHHFPAKASLGLALVDRYADRLAGELAELSERSRSGGDALRAYLARCRNDLRDGTAVSLLAAMIADAANLPEEMRGQVTRLRELVVRWLGDVLQRGRQDRSISVSGGPREEGLAVFVQLLGAQLAARAARDPSLFDAASATISARIFRS</sequence>
<keyword evidence="2 4" id="KW-0238">DNA-binding</keyword>
<dbReference type="AlphaFoldDB" id="A0A844YJ87"/>
<feature type="domain" description="HTH tetR-type" evidence="5">
    <location>
        <begin position="2"/>
        <end position="62"/>
    </location>
</feature>
<dbReference type="SUPFAM" id="SSF46689">
    <property type="entry name" value="Homeodomain-like"/>
    <property type="match status" value="1"/>
</dbReference>
<dbReference type="PANTHER" id="PTHR47506">
    <property type="entry name" value="TRANSCRIPTIONAL REGULATORY PROTEIN"/>
    <property type="match status" value="1"/>
</dbReference>
<dbReference type="Gene3D" id="1.10.357.10">
    <property type="entry name" value="Tetracycline Repressor, domain 2"/>
    <property type="match status" value="1"/>
</dbReference>
<dbReference type="PANTHER" id="PTHR47506:SF6">
    <property type="entry name" value="HTH-TYPE TRANSCRIPTIONAL REPRESSOR NEMR"/>
    <property type="match status" value="1"/>
</dbReference>
<dbReference type="InterPro" id="IPR036271">
    <property type="entry name" value="Tet_transcr_reg_TetR-rel_C_sf"/>
</dbReference>
<gene>
    <name evidence="6" type="ORF">GRI48_11130</name>
</gene>
<organism evidence="6 7">
    <name type="scientific">Qipengyuania oceanensis</name>
    <dbReference type="NCBI Taxonomy" id="1463597"/>
    <lineage>
        <taxon>Bacteria</taxon>
        <taxon>Pseudomonadati</taxon>
        <taxon>Pseudomonadota</taxon>
        <taxon>Alphaproteobacteria</taxon>
        <taxon>Sphingomonadales</taxon>
        <taxon>Erythrobacteraceae</taxon>
        <taxon>Qipengyuania</taxon>
    </lineage>
</organism>
<reference evidence="6 7" key="1">
    <citation type="submission" date="2019-12" db="EMBL/GenBank/DDBJ databases">
        <title>Genomic-based taxomic classification of the family Erythrobacteraceae.</title>
        <authorList>
            <person name="Xu L."/>
        </authorList>
    </citation>
    <scope>NUCLEOTIDE SEQUENCE [LARGE SCALE GENOMIC DNA]</scope>
    <source>
        <strain evidence="6 7">MCCC 1A09965</strain>
    </source>
</reference>
<dbReference type="GO" id="GO:0003677">
    <property type="term" value="F:DNA binding"/>
    <property type="evidence" value="ECO:0007669"/>
    <property type="project" value="UniProtKB-UniRule"/>
</dbReference>
<dbReference type="OrthoDB" id="9809772at2"/>
<dbReference type="EMBL" id="WTYN01000002">
    <property type="protein sequence ID" value="MXO63565.1"/>
    <property type="molecule type" value="Genomic_DNA"/>
</dbReference>
<evidence type="ECO:0000256" key="3">
    <source>
        <dbReference type="ARBA" id="ARBA00023163"/>
    </source>
</evidence>
<keyword evidence="1" id="KW-0805">Transcription regulation</keyword>
<feature type="DNA-binding region" description="H-T-H motif" evidence="4">
    <location>
        <begin position="25"/>
        <end position="44"/>
    </location>
</feature>
<keyword evidence="7" id="KW-1185">Reference proteome</keyword>
<proteinExistence type="predicted"/>
<dbReference type="Proteomes" id="UP000445582">
    <property type="component" value="Unassembled WGS sequence"/>
</dbReference>
<protein>
    <submittedName>
        <fullName evidence="6">TetR family transcriptional regulator</fullName>
    </submittedName>
</protein>
<evidence type="ECO:0000256" key="4">
    <source>
        <dbReference type="PROSITE-ProRule" id="PRU00335"/>
    </source>
</evidence>
<comment type="caution">
    <text evidence="6">The sequence shown here is derived from an EMBL/GenBank/DDBJ whole genome shotgun (WGS) entry which is preliminary data.</text>
</comment>
<evidence type="ECO:0000313" key="7">
    <source>
        <dbReference type="Proteomes" id="UP000445582"/>
    </source>
</evidence>